<keyword evidence="4" id="KW-0808">Transferase</keyword>
<keyword evidence="2" id="KW-1003">Cell membrane</keyword>
<keyword evidence="5" id="KW-0472">Membrane</keyword>
<evidence type="ECO:0000256" key="2">
    <source>
        <dbReference type="ARBA" id="ARBA00022475"/>
    </source>
</evidence>
<dbReference type="GO" id="GO:0005886">
    <property type="term" value="C:plasma membrane"/>
    <property type="evidence" value="ECO:0007669"/>
    <property type="project" value="UniProtKB-SubCell"/>
</dbReference>
<dbReference type="PANTHER" id="PTHR30606">
    <property type="entry name" value="LIPID A BIOSYNTHESIS LAUROYL ACYLTRANSFERASE"/>
    <property type="match status" value="1"/>
</dbReference>
<keyword evidence="6 7" id="KW-0012">Acyltransferase</keyword>
<organism evidence="7 8">
    <name type="scientific">Xiashengella succiniciproducens</name>
    <dbReference type="NCBI Taxonomy" id="2949635"/>
    <lineage>
        <taxon>Bacteria</taxon>
        <taxon>Pseudomonadati</taxon>
        <taxon>Bacteroidota</taxon>
        <taxon>Bacteroidia</taxon>
        <taxon>Marinilabiliales</taxon>
        <taxon>Marinilabiliaceae</taxon>
        <taxon>Xiashengella</taxon>
    </lineage>
</organism>
<keyword evidence="3" id="KW-0997">Cell inner membrane</keyword>
<dbReference type="CDD" id="cd07984">
    <property type="entry name" value="LPLAT_LABLAT-like"/>
    <property type="match status" value="1"/>
</dbReference>
<dbReference type="Pfam" id="PF03279">
    <property type="entry name" value="Lip_A_acyltrans"/>
    <property type="match status" value="1"/>
</dbReference>
<evidence type="ECO:0000256" key="3">
    <source>
        <dbReference type="ARBA" id="ARBA00022519"/>
    </source>
</evidence>
<reference evidence="7" key="1">
    <citation type="submission" date="2022-05" db="EMBL/GenBank/DDBJ databases">
        <authorList>
            <person name="Sun X."/>
        </authorList>
    </citation>
    <scope>NUCLEOTIDE SEQUENCE</scope>
    <source>
        <strain evidence="7">Ai-910</strain>
    </source>
</reference>
<dbReference type="EMBL" id="CP098400">
    <property type="protein sequence ID" value="URW79453.1"/>
    <property type="molecule type" value="Genomic_DNA"/>
</dbReference>
<dbReference type="AlphaFoldDB" id="A0A9J6ZP26"/>
<proteinExistence type="predicted"/>
<dbReference type="InterPro" id="IPR004960">
    <property type="entry name" value="LipA_acyltrans"/>
</dbReference>
<dbReference type="RefSeq" id="WP_250723345.1">
    <property type="nucleotide sequence ID" value="NZ_CP098400.1"/>
</dbReference>
<dbReference type="GO" id="GO:0009247">
    <property type="term" value="P:glycolipid biosynthetic process"/>
    <property type="evidence" value="ECO:0007669"/>
    <property type="project" value="UniProtKB-ARBA"/>
</dbReference>
<accession>A0A9J6ZP26</accession>
<dbReference type="PANTHER" id="PTHR30606:SF10">
    <property type="entry name" value="PHOSPHATIDYLINOSITOL MANNOSIDE ACYLTRANSFERASE"/>
    <property type="match status" value="1"/>
</dbReference>
<name>A0A9J6ZP26_9BACT</name>
<reference evidence="7" key="2">
    <citation type="submission" date="2022-06" db="EMBL/GenBank/DDBJ databases">
        <title>Xiashengella guii gen. nov. sp. nov., a bacterium isolated form anaerobic digestion tank.</title>
        <authorList>
            <person name="Huang H."/>
        </authorList>
    </citation>
    <scope>NUCLEOTIDE SEQUENCE</scope>
    <source>
        <strain evidence="7">Ai-910</strain>
    </source>
</reference>
<evidence type="ECO:0000256" key="5">
    <source>
        <dbReference type="ARBA" id="ARBA00023136"/>
    </source>
</evidence>
<gene>
    <name evidence="7" type="ORF">M9189_11385</name>
</gene>
<evidence type="ECO:0000256" key="4">
    <source>
        <dbReference type="ARBA" id="ARBA00022679"/>
    </source>
</evidence>
<evidence type="ECO:0000313" key="8">
    <source>
        <dbReference type="Proteomes" id="UP001056426"/>
    </source>
</evidence>
<evidence type="ECO:0000256" key="1">
    <source>
        <dbReference type="ARBA" id="ARBA00004533"/>
    </source>
</evidence>
<dbReference type="KEGG" id="alkq:M9189_11385"/>
<dbReference type="GO" id="GO:0016746">
    <property type="term" value="F:acyltransferase activity"/>
    <property type="evidence" value="ECO:0007669"/>
    <property type="project" value="UniProtKB-KW"/>
</dbReference>
<keyword evidence="8" id="KW-1185">Reference proteome</keyword>
<dbReference type="Proteomes" id="UP001056426">
    <property type="component" value="Chromosome"/>
</dbReference>
<sequence>MTDKKEKKSIGFQIGYPLLWLAGHLPLWVLYRLSDFLFVIMLIVGYRRKVVTRNLRNSFPDKTSAQIRRIRIRFYRHFCDLLVETISLIGIDIRQIQNRVKVVNPELMEELLNEGNNVIAVLGHYCNWEWTPVVSMDYKNTVSMSVYRPLKNKEFDKLMLNMRSRFGSINLPLNSVSREIVKLRQQSRQFVIGLISDQSPSKFELNYWTTFLNQNTAIILGPEKMARLSKSKVVYWHIVKTGRGRYQMTYIPYPGDVATSTEYEITEWHVRLLEGQIMDAPEFWLWSHKRWKYSHLYKPSGL</sequence>
<evidence type="ECO:0000313" key="7">
    <source>
        <dbReference type="EMBL" id="URW79453.1"/>
    </source>
</evidence>
<evidence type="ECO:0000256" key="6">
    <source>
        <dbReference type="ARBA" id="ARBA00023315"/>
    </source>
</evidence>
<comment type="subcellular location">
    <subcellularLocation>
        <location evidence="1">Cell inner membrane</location>
    </subcellularLocation>
</comment>
<protein>
    <submittedName>
        <fullName evidence="7">Lysophospholipid acyltransferase family protein</fullName>
    </submittedName>
</protein>